<evidence type="ECO:0000313" key="2">
    <source>
        <dbReference type="Proteomes" id="UP000466931"/>
    </source>
</evidence>
<sequence>MHEPIRGGGPSSAGGARKLAIQIGVTVSVVVIAVVLVLYLLISGREKLSAGNAVASPTAGQSESIRVSSDALVTKPGSTEPKVVLSLYEDLLCPHCARFEQAYGPTIDELIASGTVAVDYYLIAILDSPRNQNYSSRAAAAAYCVADYSVEAFRGFHAALLAAQPDEFARDFPTDDDLAETAEEAGAGGDVADCILSGRYVEMTKGLAADTDVQSTPTVRINGEDYDLSTPEDLVRKVTRLANR</sequence>
<dbReference type="InterPro" id="IPR012336">
    <property type="entry name" value="Thioredoxin-like_fold"/>
</dbReference>
<keyword evidence="2" id="KW-1185">Reference proteome</keyword>
<dbReference type="Pfam" id="PF13462">
    <property type="entry name" value="Thioredoxin_4"/>
    <property type="match status" value="1"/>
</dbReference>
<organism evidence="1 2">
    <name type="scientific">Mycolicibacterium confluentis</name>
    <dbReference type="NCBI Taxonomy" id="28047"/>
    <lineage>
        <taxon>Bacteria</taxon>
        <taxon>Bacillati</taxon>
        <taxon>Actinomycetota</taxon>
        <taxon>Actinomycetes</taxon>
        <taxon>Mycobacteriales</taxon>
        <taxon>Mycobacteriaceae</taxon>
        <taxon>Mycolicibacterium</taxon>
    </lineage>
</organism>
<name>A0A7I7Y5R2_9MYCO</name>
<evidence type="ECO:0000313" key="1">
    <source>
        <dbReference type="EMBL" id="BBZ36443.1"/>
    </source>
</evidence>
<proteinExistence type="predicted"/>
<reference evidence="1" key="2">
    <citation type="submission" date="2020-02" db="EMBL/GenBank/DDBJ databases">
        <authorList>
            <person name="Matsumoto Y."/>
            <person name="Motooka D."/>
            <person name="Nakamura S."/>
        </authorList>
    </citation>
    <scope>NUCLEOTIDE SEQUENCE</scope>
    <source>
        <strain evidence="1">JCM 13671</strain>
    </source>
</reference>
<dbReference type="CDD" id="cd02972">
    <property type="entry name" value="DsbA_family"/>
    <property type="match status" value="1"/>
</dbReference>
<accession>A0A7I7Y5R2</accession>
<gene>
    <name evidence="1" type="ORF">MCNF_50480</name>
</gene>
<dbReference type="EMBL" id="AP022612">
    <property type="protein sequence ID" value="BBZ36443.1"/>
    <property type="molecule type" value="Genomic_DNA"/>
</dbReference>
<dbReference type="Gene3D" id="3.40.30.10">
    <property type="entry name" value="Glutaredoxin"/>
    <property type="match status" value="1"/>
</dbReference>
<dbReference type="OrthoDB" id="117402at2"/>
<dbReference type="Proteomes" id="UP000466931">
    <property type="component" value="Chromosome"/>
</dbReference>
<reference evidence="1" key="1">
    <citation type="journal article" date="2019" name="Emerg. Microbes Infect.">
        <title>Comprehensive subspecies identification of 175 nontuberculous mycobacteria species based on 7547 genomic profiles.</title>
        <authorList>
            <person name="Matsumoto Y."/>
            <person name="Kinjo T."/>
            <person name="Motooka D."/>
            <person name="Nabeya D."/>
            <person name="Jung N."/>
            <person name="Uechi K."/>
            <person name="Horii T."/>
            <person name="Iida T."/>
            <person name="Fujita J."/>
            <person name="Nakamura S."/>
        </authorList>
    </citation>
    <scope>NUCLEOTIDE SEQUENCE [LARGE SCALE GENOMIC DNA]</scope>
    <source>
        <strain evidence="1">JCM 13671</strain>
    </source>
</reference>
<dbReference type="RefSeq" id="WP_085153646.1">
    <property type="nucleotide sequence ID" value="NZ_AP022612.1"/>
</dbReference>
<protein>
    <submittedName>
        <fullName evidence="1">Membrane protein</fullName>
    </submittedName>
</protein>
<dbReference type="AlphaFoldDB" id="A0A7I7Y5R2"/>
<dbReference type="InterPro" id="IPR036249">
    <property type="entry name" value="Thioredoxin-like_sf"/>
</dbReference>
<dbReference type="SUPFAM" id="SSF52833">
    <property type="entry name" value="Thioredoxin-like"/>
    <property type="match status" value="1"/>
</dbReference>